<evidence type="ECO:0000313" key="2">
    <source>
        <dbReference type="EMBL" id="JAE33996.1"/>
    </source>
</evidence>
<accession>A0A0A9HGL7</accession>
<proteinExistence type="predicted"/>
<sequence>MISHIFFVCLHNFLLDLLLFIAFKQVCR</sequence>
<keyword evidence="1" id="KW-1133">Transmembrane helix</keyword>
<reference evidence="2" key="2">
    <citation type="journal article" date="2015" name="Data Brief">
        <title>Shoot transcriptome of the giant reed, Arundo donax.</title>
        <authorList>
            <person name="Barrero R.A."/>
            <person name="Guerrero F.D."/>
            <person name="Moolhuijzen P."/>
            <person name="Goolsby J.A."/>
            <person name="Tidwell J."/>
            <person name="Bellgard S.E."/>
            <person name="Bellgard M.I."/>
        </authorList>
    </citation>
    <scope>NUCLEOTIDE SEQUENCE</scope>
    <source>
        <tissue evidence="2">Shoot tissue taken approximately 20 cm above the soil surface</tissue>
    </source>
</reference>
<name>A0A0A9HGL7_ARUDO</name>
<keyword evidence="1" id="KW-0812">Transmembrane</keyword>
<dbReference type="AlphaFoldDB" id="A0A0A9HGL7"/>
<organism evidence="2">
    <name type="scientific">Arundo donax</name>
    <name type="common">Giant reed</name>
    <name type="synonym">Donax arundinaceus</name>
    <dbReference type="NCBI Taxonomy" id="35708"/>
    <lineage>
        <taxon>Eukaryota</taxon>
        <taxon>Viridiplantae</taxon>
        <taxon>Streptophyta</taxon>
        <taxon>Embryophyta</taxon>
        <taxon>Tracheophyta</taxon>
        <taxon>Spermatophyta</taxon>
        <taxon>Magnoliopsida</taxon>
        <taxon>Liliopsida</taxon>
        <taxon>Poales</taxon>
        <taxon>Poaceae</taxon>
        <taxon>PACMAD clade</taxon>
        <taxon>Arundinoideae</taxon>
        <taxon>Arundineae</taxon>
        <taxon>Arundo</taxon>
    </lineage>
</organism>
<feature type="transmembrane region" description="Helical" evidence="1">
    <location>
        <begin position="5"/>
        <end position="23"/>
    </location>
</feature>
<dbReference type="EMBL" id="GBRH01163900">
    <property type="protein sequence ID" value="JAE33996.1"/>
    <property type="molecule type" value="Transcribed_RNA"/>
</dbReference>
<evidence type="ECO:0000256" key="1">
    <source>
        <dbReference type="SAM" id="Phobius"/>
    </source>
</evidence>
<reference evidence="2" key="1">
    <citation type="submission" date="2014-09" db="EMBL/GenBank/DDBJ databases">
        <authorList>
            <person name="Magalhaes I.L.F."/>
            <person name="Oliveira U."/>
            <person name="Santos F.R."/>
            <person name="Vidigal T.H.D.A."/>
            <person name="Brescovit A.D."/>
            <person name="Santos A.J."/>
        </authorList>
    </citation>
    <scope>NUCLEOTIDE SEQUENCE</scope>
    <source>
        <tissue evidence="2">Shoot tissue taken approximately 20 cm above the soil surface</tissue>
    </source>
</reference>
<keyword evidence="1" id="KW-0472">Membrane</keyword>
<protein>
    <submittedName>
        <fullName evidence="2">Uncharacterized protein</fullName>
    </submittedName>
</protein>